<keyword evidence="3 9" id="KW-0813">Transport</keyword>
<feature type="transmembrane region" description="Helical" evidence="9">
    <location>
        <begin position="81"/>
        <end position="104"/>
    </location>
</feature>
<comment type="caution">
    <text evidence="11">The sequence shown here is derived from an EMBL/GenBank/DDBJ whole genome shotgun (WGS) entry which is preliminary data.</text>
</comment>
<dbReference type="AlphaFoldDB" id="A0AA41Z8A3"/>
<gene>
    <name evidence="11" type="ORF">M8523_30050</name>
</gene>
<proteinExistence type="inferred from homology"/>
<evidence type="ECO:0000313" key="12">
    <source>
        <dbReference type="Proteomes" id="UP001165667"/>
    </source>
</evidence>
<dbReference type="GO" id="GO:0043190">
    <property type="term" value="C:ATP-binding cassette (ABC) transporter complex"/>
    <property type="evidence" value="ECO:0007669"/>
    <property type="project" value="InterPro"/>
</dbReference>
<dbReference type="NCBIfam" id="TIGR01726">
    <property type="entry name" value="HEQRo_perm_3TM"/>
    <property type="match status" value="1"/>
</dbReference>
<keyword evidence="6" id="KW-0029">Amino-acid transport</keyword>
<evidence type="ECO:0000256" key="6">
    <source>
        <dbReference type="ARBA" id="ARBA00022970"/>
    </source>
</evidence>
<evidence type="ECO:0000259" key="10">
    <source>
        <dbReference type="PROSITE" id="PS50928"/>
    </source>
</evidence>
<feature type="transmembrane region" description="Helical" evidence="9">
    <location>
        <begin position="188"/>
        <end position="210"/>
    </location>
</feature>
<protein>
    <submittedName>
        <fullName evidence="11">Amino acid ABC transporter permease</fullName>
    </submittedName>
</protein>
<name>A0AA41Z8A3_9HYPH</name>
<evidence type="ECO:0000313" key="11">
    <source>
        <dbReference type="EMBL" id="MCW6512175.1"/>
    </source>
</evidence>
<keyword evidence="8 9" id="KW-0472">Membrane</keyword>
<dbReference type="PROSITE" id="PS50928">
    <property type="entry name" value="ABC_TM1"/>
    <property type="match status" value="1"/>
</dbReference>
<evidence type="ECO:0000256" key="4">
    <source>
        <dbReference type="ARBA" id="ARBA00022475"/>
    </source>
</evidence>
<dbReference type="GO" id="GO:0022857">
    <property type="term" value="F:transmembrane transporter activity"/>
    <property type="evidence" value="ECO:0007669"/>
    <property type="project" value="InterPro"/>
</dbReference>
<evidence type="ECO:0000256" key="2">
    <source>
        <dbReference type="ARBA" id="ARBA00010072"/>
    </source>
</evidence>
<dbReference type="SUPFAM" id="SSF161098">
    <property type="entry name" value="MetI-like"/>
    <property type="match status" value="1"/>
</dbReference>
<evidence type="ECO:0000256" key="5">
    <source>
        <dbReference type="ARBA" id="ARBA00022692"/>
    </source>
</evidence>
<sequence length="217" mass="23455">MSFDLDLIVQALPELLQSVLVTIELFVLLMLIATPISLLVALARVSSMLGLRCAAACYVNGIRCIPVLVILYFTFYGLPQLGLRIAPFTAALTGLTIGTVAYLAEDLRAGLTAIDPGQFQAADALGLGYWWRTRRIIVPQALPVMIGPYFTRAIVSLKATSMASIVAVNEVTGESMALLTQTYRALEFLTFAAITYLTLSAVLAFAQVILQRKVALP</sequence>
<dbReference type="Gene3D" id="1.10.3720.10">
    <property type="entry name" value="MetI-like"/>
    <property type="match status" value="1"/>
</dbReference>
<keyword evidence="12" id="KW-1185">Reference proteome</keyword>
<evidence type="ECO:0000256" key="3">
    <source>
        <dbReference type="ARBA" id="ARBA00022448"/>
    </source>
</evidence>
<feature type="domain" description="ABC transmembrane type-1" evidence="10">
    <location>
        <begin position="15"/>
        <end position="207"/>
    </location>
</feature>
<dbReference type="RefSeq" id="WP_282588551.1">
    <property type="nucleotide sequence ID" value="NZ_JAMOIM010000042.1"/>
</dbReference>
<keyword evidence="5 9" id="KW-0812">Transmembrane</keyword>
<reference evidence="11" key="1">
    <citation type="submission" date="2022-05" db="EMBL/GenBank/DDBJ databases">
        <authorList>
            <person name="Pankratov T."/>
        </authorList>
    </citation>
    <scope>NUCLEOTIDE SEQUENCE</scope>
    <source>
        <strain evidence="11">BP6-180914</strain>
    </source>
</reference>
<evidence type="ECO:0000256" key="9">
    <source>
        <dbReference type="RuleBase" id="RU363032"/>
    </source>
</evidence>
<dbReference type="GO" id="GO:0006865">
    <property type="term" value="P:amino acid transport"/>
    <property type="evidence" value="ECO:0007669"/>
    <property type="project" value="UniProtKB-KW"/>
</dbReference>
<comment type="subcellular location">
    <subcellularLocation>
        <location evidence="1">Cell inner membrane</location>
        <topology evidence="1">Multi-pass membrane protein</topology>
    </subcellularLocation>
    <subcellularLocation>
        <location evidence="9">Cell membrane</location>
        <topology evidence="9">Multi-pass membrane protein</topology>
    </subcellularLocation>
</comment>
<comment type="similarity">
    <text evidence="2">Belongs to the binding-protein-dependent transport system permease family. HisMQ subfamily.</text>
</comment>
<evidence type="ECO:0000256" key="1">
    <source>
        <dbReference type="ARBA" id="ARBA00004429"/>
    </source>
</evidence>
<dbReference type="InterPro" id="IPR010065">
    <property type="entry name" value="AA_ABC_transptr_permease_3TM"/>
</dbReference>
<dbReference type="InterPro" id="IPR035906">
    <property type="entry name" value="MetI-like_sf"/>
</dbReference>
<evidence type="ECO:0000256" key="8">
    <source>
        <dbReference type="ARBA" id="ARBA00023136"/>
    </source>
</evidence>
<organism evidence="11 12">
    <name type="scientific">Lichenifustis flavocetrariae</name>
    <dbReference type="NCBI Taxonomy" id="2949735"/>
    <lineage>
        <taxon>Bacteria</taxon>
        <taxon>Pseudomonadati</taxon>
        <taxon>Pseudomonadota</taxon>
        <taxon>Alphaproteobacteria</taxon>
        <taxon>Hyphomicrobiales</taxon>
        <taxon>Lichenihabitantaceae</taxon>
        <taxon>Lichenifustis</taxon>
    </lineage>
</organism>
<feature type="transmembrane region" description="Helical" evidence="9">
    <location>
        <begin position="55"/>
        <end position="75"/>
    </location>
</feature>
<dbReference type="PANTHER" id="PTHR30614">
    <property type="entry name" value="MEMBRANE COMPONENT OF AMINO ACID ABC TRANSPORTER"/>
    <property type="match status" value="1"/>
</dbReference>
<dbReference type="InterPro" id="IPR043429">
    <property type="entry name" value="ArtM/GltK/GlnP/TcyL/YhdX-like"/>
</dbReference>
<dbReference type="EMBL" id="JAMOIM010000042">
    <property type="protein sequence ID" value="MCW6512175.1"/>
    <property type="molecule type" value="Genomic_DNA"/>
</dbReference>
<accession>A0AA41Z8A3</accession>
<dbReference type="Pfam" id="PF00528">
    <property type="entry name" value="BPD_transp_1"/>
    <property type="match status" value="1"/>
</dbReference>
<dbReference type="PANTHER" id="PTHR30614:SF0">
    <property type="entry name" value="L-CYSTINE TRANSPORT SYSTEM PERMEASE PROTEIN TCYL"/>
    <property type="match status" value="1"/>
</dbReference>
<keyword evidence="7 9" id="KW-1133">Transmembrane helix</keyword>
<evidence type="ECO:0000256" key="7">
    <source>
        <dbReference type="ARBA" id="ARBA00022989"/>
    </source>
</evidence>
<keyword evidence="4" id="KW-1003">Cell membrane</keyword>
<dbReference type="Proteomes" id="UP001165667">
    <property type="component" value="Unassembled WGS sequence"/>
</dbReference>
<dbReference type="InterPro" id="IPR000515">
    <property type="entry name" value="MetI-like"/>
</dbReference>
<feature type="transmembrane region" description="Helical" evidence="9">
    <location>
        <begin position="20"/>
        <end position="43"/>
    </location>
</feature>
<dbReference type="CDD" id="cd06261">
    <property type="entry name" value="TM_PBP2"/>
    <property type="match status" value="1"/>
</dbReference>